<accession>A0A6J7FDB1</accession>
<evidence type="ECO:0000256" key="3">
    <source>
        <dbReference type="ARBA" id="ARBA00022679"/>
    </source>
</evidence>
<evidence type="ECO:0000313" key="11">
    <source>
        <dbReference type="EMBL" id="CAB5035966.1"/>
    </source>
</evidence>
<comment type="catalytic activity">
    <reaction evidence="9">
        <text>S-methyl-5'-thioadenosine + phosphate = 5-(methylsulfanyl)-alpha-D-ribose 1-phosphate + adenine</text>
        <dbReference type="Rhea" id="RHEA:11852"/>
        <dbReference type="ChEBI" id="CHEBI:16708"/>
        <dbReference type="ChEBI" id="CHEBI:17509"/>
        <dbReference type="ChEBI" id="CHEBI:43474"/>
        <dbReference type="ChEBI" id="CHEBI:58533"/>
        <dbReference type="EC" id="2.4.2.28"/>
    </reaction>
    <physiologicalReaction direction="left-to-right" evidence="9">
        <dbReference type="Rhea" id="RHEA:11853"/>
    </physiologicalReaction>
</comment>
<proteinExistence type="inferred from homology"/>
<dbReference type="InterPro" id="IPR003730">
    <property type="entry name" value="Cu_polyphenol_OxRdtase"/>
</dbReference>
<protein>
    <submittedName>
        <fullName evidence="10">Unannotated protein</fullName>
    </submittedName>
</protein>
<comment type="catalytic activity">
    <reaction evidence="1">
        <text>inosine + phosphate = alpha-D-ribose 1-phosphate + hypoxanthine</text>
        <dbReference type="Rhea" id="RHEA:27646"/>
        <dbReference type="ChEBI" id="CHEBI:17368"/>
        <dbReference type="ChEBI" id="CHEBI:17596"/>
        <dbReference type="ChEBI" id="CHEBI:43474"/>
        <dbReference type="ChEBI" id="CHEBI:57720"/>
        <dbReference type="EC" id="2.4.2.1"/>
    </reaction>
    <physiologicalReaction direction="left-to-right" evidence="1">
        <dbReference type="Rhea" id="RHEA:27647"/>
    </physiologicalReaction>
</comment>
<dbReference type="InterPro" id="IPR038371">
    <property type="entry name" value="Cu_polyphenol_OxRdtase_sf"/>
</dbReference>
<dbReference type="GO" id="GO:0017061">
    <property type="term" value="F:S-methyl-5-thioadenosine phosphorylase activity"/>
    <property type="evidence" value="ECO:0007669"/>
    <property type="project" value="UniProtKB-EC"/>
</dbReference>
<keyword evidence="5" id="KW-0378">Hydrolase</keyword>
<evidence type="ECO:0000256" key="4">
    <source>
        <dbReference type="ARBA" id="ARBA00022723"/>
    </source>
</evidence>
<evidence type="ECO:0000313" key="10">
    <source>
        <dbReference type="EMBL" id="CAB4890399.1"/>
    </source>
</evidence>
<dbReference type="InterPro" id="IPR011324">
    <property type="entry name" value="Cytotoxic_necrot_fac-like_cat"/>
</dbReference>
<keyword evidence="3" id="KW-0808">Transferase</keyword>
<dbReference type="GO" id="GO:0016787">
    <property type="term" value="F:hydrolase activity"/>
    <property type="evidence" value="ECO:0007669"/>
    <property type="project" value="UniProtKB-KW"/>
</dbReference>
<dbReference type="EMBL" id="CAFBPZ010000015">
    <property type="protein sequence ID" value="CAB5035966.1"/>
    <property type="molecule type" value="Genomic_DNA"/>
</dbReference>
<reference evidence="10" key="1">
    <citation type="submission" date="2020-05" db="EMBL/GenBank/DDBJ databases">
        <authorList>
            <person name="Chiriac C."/>
            <person name="Salcher M."/>
            <person name="Ghai R."/>
            <person name="Kavagutti S V."/>
        </authorList>
    </citation>
    <scope>NUCLEOTIDE SEQUENCE</scope>
</reference>
<dbReference type="Gene3D" id="3.60.140.10">
    <property type="entry name" value="CNF1/YfiH-like putative cysteine hydrolases"/>
    <property type="match status" value="1"/>
</dbReference>
<comment type="similarity">
    <text evidence="2">Belongs to the purine nucleoside phosphorylase YfiH/LACC1 family.</text>
</comment>
<dbReference type="PANTHER" id="PTHR30616">
    <property type="entry name" value="UNCHARACTERIZED PROTEIN YFIH"/>
    <property type="match status" value="1"/>
</dbReference>
<keyword evidence="4" id="KW-0479">Metal-binding</keyword>
<comment type="catalytic activity">
    <reaction evidence="7">
        <text>adenosine + H2O + H(+) = inosine + NH4(+)</text>
        <dbReference type="Rhea" id="RHEA:24408"/>
        <dbReference type="ChEBI" id="CHEBI:15377"/>
        <dbReference type="ChEBI" id="CHEBI:15378"/>
        <dbReference type="ChEBI" id="CHEBI:16335"/>
        <dbReference type="ChEBI" id="CHEBI:17596"/>
        <dbReference type="ChEBI" id="CHEBI:28938"/>
        <dbReference type="EC" id="3.5.4.4"/>
    </reaction>
    <physiologicalReaction direction="left-to-right" evidence="7">
        <dbReference type="Rhea" id="RHEA:24409"/>
    </physiologicalReaction>
</comment>
<dbReference type="GO" id="GO:0005507">
    <property type="term" value="F:copper ion binding"/>
    <property type="evidence" value="ECO:0007669"/>
    <property type="project" value="TreeGrafter"/>
</dbReference>
<name>A0A6J7FDB1_9ZZZZ</name>
<evidence type="ECO:0000256" key="1">
    <source>
        <dbReference type="ARBA" id="ARBA00000553"/>
    </source>
</evidence>
<dbReference type="AlphaFoldDB" id="A0A6J7FDB1"/>
<evidence type="ECO:0000256" key="6">
    <source>
        <dbReference type="ARBA" id="ARBA00022833"/>
    </source>
</evidence>
<evidence type="ECO:0000256" key="2">
    <source>
        <dbReference type="ARBA" id="ARBA00007353"/>
    </source>
</evidence>
<evidence type="ECO:0000256" key="8">
    <source>
        <dbReference type="ARBA" id="ARBA00048968"/>
    </source>
</evidence>
<comment type="catalytic activity">
    <reaction evidence="8">
        <text>adenosine + phosphate = alpha-D-ribose 1-phosphate + adenine</text>
        <dbReference type="Rhea" id="RHEA:27642"/>
        <dbReference type="ChEBI" id="CHEBI:16335"/>
        <dbReference type="ChEBI" id="CHEBI:16708"/>
        <dbReference type="ChEBI" id="CHEBI:43474"/>
        <dbReference type="ChEBI" id="CHEBI:57720"/>
        <dbReference type="EC" id="2.4.2.1"/>
    </reaction>
    <physiologicalReaction direction="left-to-right" evidence="8">
        <dbReference type="Rhea" id="RHEA:27643"/>
    </physiologicalReaction>
</comment>
<sequence length="246" mass="25491">MNPVAAGQLRSATTPGSRPVSWAATGRFGGVSADPFESLNLSTTVGDLQDAVIENQVRAAHLVGVSRYNVLDAKHGSQVALVSAGGIAHECDGAVTTTPGLALMVLAADCVPIVLADQTNGVIAVAHCGWRGLVAGIVDATIDLMQANGADKIQAITGPAICVSCYPVQQDCVTQLEAGLPTGIVSSIIKMSNDQRFVDVRAGVHAQLEAHGIHPSAILECTMENPALFSYRRDGRTGRQAMVIAL</sequence>
<dbReference type="SUPFAM" id="SSF64438">
    <property type="entry name" value="CNF1/YfiH-like putative cysteine hydrolases"/>
    <property type="match status" value="1"/>
</dbReference>
<dbReference type="Pfam" id="PF02578">
    <property type="entry name" value="Cu-oxidase_4"/>
    <property type="match status" value="1"/>
</dbReference>
<dbReference type="CDD" id="cd16833">
    <property type="entry name" value="YfiH"/>
    <property type="match status" value="1"/>
</dbReference>
<evidence type="ECO:0000256" key="7">
    <source>
        <dbReference type="ARBA" id="ARBA00047989"/>
    </source>
</evidence>
<organism evidence="10">
    <name type="scientific">freshwater metagenome</name>
    <dbReference type="NCBI Taxonomy" id="449393"/>
    <lineage>
        <taxon>unclassified sequences</taxon>
        <taxon>metagenomes</taxon>
        <taxon>ecological metagenomes</taxon>
    </lineage>
</organism>
<gene>
    <name evidence="10" type="ORF">UFOPK3495_00313</name>
    <name evidence="11" type="ORF">UFOPK4237_00390</name>
</gene>
<dbReference type="PANTHER" id="PTHR30616:SF2">
    <property type="entry name" value="PURINE NUCLEOSIDE PHOSPHORYLASE LACC1"/>
    <property type="match status" value="1"/>
</dbReference>
<evidence type="ECO:0000256" key="5">
    <source>
        <dbReference type="ARBA" id="ARBA00022801"/>
    </source>
</evidence>
<evidence type="ECO:0000256" key="9">
    <source>
        <dbReference type="ARBA" id="ARBA00049893"/>
    </source>
</evidence>
<keyword evidence="6" id="KW-0862">Zinc</keyword>
<dbReference type="EMBL" id="CAFBMC010000009">
    <property type="protein sequence ID" value="CAB4890399.1"/>
    <property type="molecule type" value="Genomic_DNA"/>
</dbReference>